<keyword evidence="4" id="KW-1185">Reference proteome</keyword>
<evidence type="ECO:0000313" key="3">
    <source>
        <dbReference type="EMBL" id="RFU25445.1"/>
    </source>
</evidence>
<dbReference type="SUPFAM" id="SSF53167">
    <property type="entry name" value="Purine and uridine phosphorylases"/>
    <property type="match status" value="1"/>
</dbReference>
<dbReference type="AlphaFoldDB" id="A0A3E2GW91"/>
<feature type="non-terminal residue" evidence="3">
    <location>
        <position position="434"/>
    </location>
</feature>
<evidence type="ECO:0000313" key="4">
    <source>
        <dbReference type="Proteomes" id="UP000258309"/>
    </source>
</evidence>
<evidence type="ECO:0000259" key="2">
    <source>
        <dbReference type="Pfam" id="PF01048"/>
    </source>
</evidence>
<dbReference type="PANTHER" id="PTHR46082:SF11">
    <property type="entry name" value="AAA+ ATPASE DOMAIN-CONTAINING PROTEIN-RELATED"/>
    <property type="match status" value="1"/>
</dbReference>
<feature type="region of interest" description="Disordered" evidence="1">
    <location>
        <begin position="44"/>
        <end position="75"/>
    </location>
</feature>
<dbReference type="GO" id="GO:0009116">
    <property type="term" value="P:nucleoside metabolic process"/>
    <property type="evidence" value="ECO:0007669"/>
    <property type="project" value="InterPro"/>
</dbReference>
<dbReference type="GO" id="GO:0003824">
    <property type="term" value="F:catalytic activity"/>
    <property type="evidence" value="ECO:0007669"/>
    <property type="project" value="InterPro"/>
</dbReference>
<dbReference type="Pfam" id="PF01048">
    <property type="entry name" value="PNP_UDP_1"/>
    <property type="match status" value="1"/>
</dbReference>
<accession>A0A3E2GW91</accession>
<dbReference type="STRING" id="5539.A0A3E2GW91"/>
<comment type="caution">
    <text evidence="3">The sequence shown here is derived from an EMBL/GenBank/DDBJ whole genome shotgun (WGS) entry which is preliminary data.</text>
</comment>
<gene>
    <name evidence="3" type="ORF">B7463_g10882</name>
</gene>
<dbReference type="EMBL" id="NCSJ02000332">
    <property type="protein sequence ID" value="RFU25445.1"/>
    <property type="molecule type" value="Genomic_DNA"/>
</dbReference>
<dbReference type="Proteomes" id="UP000258309">
    <property type="component" value="Unassembled WGS sequence"/>
</dbReference>
<sequence>MPMHEETERTFRFCPGPSALKEGCGAVVFGHNKKFKWFWKDTGDPEEGEMLPQSEESESEPKFNDSGIGSSLRSSAVEGSSSCEFFTREHYKIGIVCALPKELKAIRVLFDSKHGYPVIPLEDTNHYALGQIGQHNVVAACLPLRRYGTNSAANVVTNMMRSFTKVENYLLVGIGGGVPLNNDIRLADVVVSVPTNDHAGVIQYDFGKVLENGIFELTGYLQGLSSFLLTAISSLEANPDISCTPLQEDIEKIAKAVPEYGYPGLNNDRLFAPQCVHNPICKTCERCDGPRIERNHQPNNHPHIHYGLITSRNQLMKNAQTRDDLGMKYNFLCFEMEAAGIMASVPCLTIRGICDYADSHKNDLWQEYASATAAAYAKFLLSIMRNQNDMESTLEDWETVKSSYSKKKSSTIFTAYKVASAKEATEVIKKAYPD</sequence>
<reference evidence="3 4" key="1">
    <citation type="submission" date="2018-05" db="EMBL/GenBank/DDBJ databases">
        <title>Draft genome sequence of Scytalidium lignicola DSM 105466, a ubiquitous saprotrophic fungus.</title>
        <authorList>
            <person name="Buettner E."/>
            <person name="Gebauer A.M."/>
            <person name="Hofrichter M."/>
            <person name="Liers C."/>
            <person name="Kellner H."/>
        </authorList>
    </citation>
    <scope>NUCLEOTIDE SEQUENCE [LARGE SCALE GENOMIC DNA]</scope>
    <source>
        <strain evidence="3 4">DSM 105466</strain>
    </source>
</reference>
<name>A0A3E2GW91_SCYLI</name>
<dbReference type="Gene3D" id="3.40.50.1580">
    <property type="entry name" value="Nucleoside phosphorylase domain"/>
    <property type="match status" value="1"/>
</dbReference>
<dbReference type="PANTHER" id="PTHR46082">
    <property type="entry name" value="ATP/GTP-BINDING PROTEIN-RELATED"/>
    <property type="match status" value="1"/>
</dbReference>
<evidence type="ECO:0000256" key="1">
    <source>
        <dbReference type="SAM" id="MobiDB-lite"/>
    </source>
</evidence>
<organism evidence="3 4">
    <name type="scientific">Scytalidium lignicola</name>
    <name type="common">Hyphomycete</name>
    <dbReference type="NCBI Taxonomy" id="5539"/>
    <lineage>
        <taxon>Eukaryota</taxon>
        <taxon>Fungi</taxon>
        <taxon>Dikarya</taxon>
        <taxon>Ascomycota</taxon>
        <taxon>Pezizomycotina</taxon>
        <taxon>Leotiomycetes</taxon>
        <taxon>Leotiomycetes incertae sedis</taxon>
        <taxon>Scytalidium</taxon>
    </lineage>
</organism>
<feature type="domain" description="Nucleoside phosphorylase" evidence="2">
    <location>
        <begin position="92"/>
        <end position="375"/>
    </location>
</feature>
<dbReference type="OrthoDB" id="20872at2759"/>
<dbReference type="OMA" id="MALAHYT"/>
<dbReference type="InterPro" id="IPR000845">
    <property type="entry name" value="Nucleoside_phosphorylase_d"/>
</dbReference>
<dbReference type="InterPro" id="IPR053137">
    <property type="entry name" value="NLR-like"/>
</dbReference>
<protein>
    <recommendedName>
        <fullName evidence="2">Nucleoside phosphorylase domain-containing protein</fullName>
    </recommendedName>
</protein>
<feature type="non-terminal residue" evidence="3">
    <location>
        <position position="1"/>
    </location>
</feature>
<proteinExistence type="predicted"/>
<dbReference type="InterPro" id="IPR035994">
    <property type="entry name" value="Nucleoside_phosphorylase_sf"/>
</dbReference>